<keyword evidence="2" id="KW-0012">Acyltransferase</keyword>
<dbReference type="SUPFAM" id="SSF55729">
    <property type="entry name" value="Acyl-CoA N-acyltransferases (Nat)"/>
    <property type="match status" value="1"/>
</dbReference>
<dbReference type="InterPro" id="IPR050832">
    <property type="entry name" value="Bact_Acetyltransf"/>
</dbReference>
<evidence type="ECO:0000259" key="3">
    <source>
        <dbReference type="PROSITE" id="PS51186"/>
    </source>
</evidence>
<reference evidence="4 5" key="1">
    <citation type="submission" date="2020-08" db="EMBL/GenBank/DDBJ databases">
        <title>Functional genomics of gut bacteria from endangered species of beetles.</title>
        <authorList>
            <person name="Carlos-Shanley C."/>
        </authorList>
    </citation>
    <scope>NUCLEOTIDE SEQUENCE [LARGE SCALE GENOMIC DNA]</scope>
    <source>
        <strain evidence="4 5">S00198</strain>
    </source>
</reference>
<organism evidence="4 5">
    <name type="scientific">Acidovorax soli</name>
    <dbReference type="NCBI Taxonomy" id="592050"/>
    <lineage>
        <taxon>Bacteria</taxon>
        <taxon>Pseudomonadati</taxon>
        <taxon>Pseudomonadota</taxon>
        <taxon>Betaproteobacteria</taxon>
        <taxon>Burkholderiales</taxon>
        <taxon>Comamonadaceae</taxon>
        <taxon>Acidovorax</taxon>
    </lineage>
</organism>
<dbReference type="AlphaFoldDB" id="A0A7X0PK61"/>
<keyword evidence="5" id="KW-1185">Reference proteome</keyword>
<dbReference type="Proteomes" id="UP000575083">
    <property type="component" value="Unassembled WGS sequence"/>
</dbReference>
<dbReference type="PANTHER" id="PTHR43877">
    <property type="entry name" value="AMINOALKYLPHOSPHONATE N-ACETYLTRANSFERASE-RELATED-RELATED"/>
    <property type="match status" value="1"/>
</dbReference>
<gene>
    <name evidence="4" type="ORF">HNP48_006175</name>
</gene>
<feature type="domain" description="N-acetyltransferase" evidence="3">
    <location>
        <begin position="1"/>
        <end position="146"/>
    </location>
</feature>
<dbReference type="PROSITE" id="PS51186">
    <property type="entry name" value="GNAT"/>
    <property type="match status" value="1"/>
</dbReference>
<evidence type="ECO:0000256" key="2">
    <source>
        <dbReference type="ARBA" id="ARBA00023315"/>
    </source>
</evidence>
<evidence type="ECO:0000313" key="5">
    <source>
        <dbReference type="Proteomes" id="UP000575083"/>
    </source>
</evidence>
<dbReference type="InterPro" id="IPR016181">
    <property type="entry name" value="Acyl_CoA_acyltransferase"/>
</dbReference>
<dbReference type="Pfam" id="PF00583">
    <property type="entry name" value="Acetyltransf_1"/>
    <property type="match status" value="1"/>
</dbReference>
<dbReference type="GO" id="GO:0016747">
    <property type="term" value="F:acyltransferase activity, transferring groups other than amino-acyl groups"/>
    <property type="evidence" value="ECO:0007669"/>
    <property type="project" value="InterPro"/>
</dbReference>
<proteinExistence type="predicted"/>
<dbReference type="CDD" id="cd04301">
    <property type="entry name" value="NAT_SF"/>
    <property type="match status" value="1"/>
</dbReference>
<sequence length="146" mass="16258">MEIRPVARSELAQLLALYAHLHADDEPPPDGDALDKIWDELQGSQRYRYLGAYVGGQLVSSCTITLIPNLTRGGRPYGLIENVVTHADHRGHGHAKAVLHDALSFAWAQDCYKVMLMTGRKDEATLQFYESAGFDRHGKQAFIARP</sequence>
<dbReference type="Gene3D" id="3.40.630.30">
    <property type="match status" value="1"/>
</dbReference>
<dbReference type="InterPro" id="IPR000182">
    <property type="entry name" value="GNAT_dom"/>
</dbReference>
<evidence type="ECO:0000256" key="1">
    <source>
        <dbReference type="ARBA" id="ARBA00022679"/>
    </source>
</evidence>
<dbReference type="EMBL" id="JACHLK010000019">
    <property type="protein sequence ID" value="MBB6563455.1"/>
    <property type="molecule type" value="Genomic_DNA"/>
</dbReference>
<dbReference type="RefSeq" id="WP_184864513.1">
    <property type="nucleotide sequence ID" value="NZ_JACHLK010000019.1"/>
</dbReference>
<evidence type="ECO:0000313" key="4">
    <source>
        <dbReference type="EMBL" id="MBB6563455.1"/>
    </source>
</evidence>
<comment type="caution">
    <text evidence="4">The sequence shown here is derived from an EMBL/GenBank/DDBJ whole genome shotgun (WGS) entry which is preliminary data.</text>
</comment>
<name>A0A7X0PK61_9BURK</name>
<keyword evidence="1 4" id="KW-0808">Transferase</keyword>
<accession>A0A7X0PK61</accession>
<protein>
    <submittedName>
        <fullName evidence="4">GNAT superfamily N-acetyltransferase</fullName>
    </submittedName>
</protein>